<evidence type="ECO:0000256" key="1">
    <source>
        <dbReference type="SAM" id="MobiDB-lite"/>
    </source>
</evidence>
<sequence>MQAGLSEESGLLVARYSRDRDAGGHTAACIGETEATARGANLGERGGRDAEDAAQFLVPSQLGDVEQHRPRRVRGIGGKNLPRREVPEDPGVHGPEGEAFRSGHPAVTEQPLHLRSGEVRVENETRSLTHHRQQTLIGQLFAPGGGSPVLPHDGAAQRFAGSSVPRHHGLALVRDADRSDRSRAHRLDDLVEGLPGCLPDLCGVVLHPTRLREVLLELPVGTDGRSAVGEHCPGTHTGGAGVNGHHHGHGVSASGCPGCDAAGWLHRSTCASSARVGSDPGWRWGGVGQTVPLGQPGAR</sequence>
<dbReference type="EMBL" id="CAFBON010000137">
    <property type="protein sequence ID" value="CAB4994320.1"/>
    <property type="molecule type" value="Genomic_DNA"/>
</dbReference>
<gene>
    <name evidence="2" type="ORF">UFOPK3954_01366</name>
</gene>
<accession>A0A6J7NLK5</accession>
<proteinExistence type="predicted"/>
<reference evidence="2" key="1">
    <citation type="submission" date="2020-05" db="EMBL/GenBank/DDBJ databases">
        <authorList>
            <person name="Chiriac C."/>
            <person name="Salcher M."/>
            <person name="Ghai R."/>
            <person name="Kavagutti S V."/>
        </authorList>
    </citation>
    <scope>NUCLEOTIDE SEQUENCE</scope>
</reference>
<dbReference type="AlphaFoldDB" id="A0A6J7NLK5"/>
<name>A0A6J7NLK5_9ZZZZ</name>
<feature type="compositionally biased region" description="Basic and acidic residues" evidence="1">
    <location>
        <begin position="82"/>
        <end position="101"/>
    </location>
</feature>
<evidence type="ECO:0000313" key="2">
    <source>
        <dbReference type="EMBL" id="CAB4994320.1"/>
    </source>
</evidence>
<protein>
    <submittedName>
        <fullName evidence="2">Unannotated protein</fullName>
    </submittedName>
</protein>
<organism evidence="2">
    <name type="scientific">freshwater metagenome</name>
    <dbReference type="NCBI Taxonomy" id="449393"/>
    <lineage>
        <taxon>unclassified sequences</taxon>
        <taxon>metagenomes</taxon>
        <taxon>ecological metagenomes</taxon>
    </lineage>
</organism>
<feature type="region of interest" description="Disordered" evidence="1">
    <location>
        <begin position="74"/>
        <end position="103"/>
    </location>
</feature>